<reference evidence="1 2" key="1">
    <citation type="journal article" date="2024" name="BMC Genomics">
        <title>De novo assembly and annotation of Popillia japonica's genome with initial clues to its potential as an invasive pest.</title>
        <authorList>
            <person name="Cucini C."/>
            <person name="Boschi S."/>
            <person name="Funari R."/>
            <person name="Cardaioli E."/>
            <person name="Iannotti N."/>
            <person name="Marturano G."/>
            <person name="Paoli F."/>
            <person name="Bruttini M."/>
            <person name="Carapelli A."/>
            <person name="Frati F."/>
            <person name="Nardi F."/>
        </authorList>
    </citation>
    <scope>NUCLEOTIDE SEQUENCE [LARGE SCALE GENOMIC DNA]</scope>
    <source>
        <strain evidence="1">DMR45628</strain>
    </source>
</reference>
<gene>
    <name evidence="1" type="ORF">QE152_g39547</name>
</gene>
<evidence type="ECO:0000313" key="1">
    <source>
        <dbReference type="EMBL" id="KAK9679943.1"/>
    </source>
</evidence>
<comment type="caution">
    <text evidence="1">The sequence shown here is derived from an EMBL/GenBank/DDBJ whole genome shotgun (WGS) entry which is preliminary data.</text>
</comment>
<dbReference type="EMBL" id="JASPKY010000954">
    <property type="protein sequence ID" value="KAK9679943.1"/>
    <property type="molecule type" value="Genomic_DNA"/>
</dbReference>
<sequence>MSKLFKTGACDKGMQKRNVQKMQFKTPKHHTLLHNDQQKIEKQNVASTSSVVVLSSCVYDSYVLLSTVLIQVRDHVKKWHTIRALLDSGSQSSYVTRQLSDIAGFGLAIELRNKTAE</sequence>
<proteinExistence type="predicted"/>
<keyword evidence="2" id="KW-1185">Reference proteome</keyword>
<name>A0AAW1HTQ0_POPJA</name>
<evidence type="ECO:0000313" key="2">
    <source>
        <dbReference type="Proteomes" id="UP001458880"/>
    </source>
</evidence>
<dbReference type="Proteomes" id="UP001458880">
    <property type="component" value="Unassembled WGS sequence"/>
</dbReference>
<evidence type="ECO:0008006" key="3">
    <source>
        <dbReference type="Google" id="ProtNLM"/>
    </source>
</evidence>
<accession>A0AAW1HTQ0</accession>
<dbReference type="AlphaFoldDB" id="A0AAW1HTQ0"/>
<organism evidence="1 2">
    <name type="scientific">Popillia japonica</name>
    <name type="common">Japanese beetle</name>
    <dbReference type="NCBI Taxonomy" id="7064"/>
    <lineage>
        <taxon>Eukaryota</taxon>
        <taxon>Metazoa</taxon>
        <taxon>Ecdysozoa</taxon>
        <taxon>Arthropoda</taxon>
        <taxon>Hexapoda</taxon>
        <taxon>Insecta</taxon>
        <taxon>Pterygota</taxon>
        <taxon>Neoptera</taxon>
        <taxon>Endopterygota</taxon>
        <taxon>Coleoptera</taxon>
        <taxon>Polyphaga</taxon>
        <taxon>Scarabaeiformia</taxon>
        <taxon>Scarabaeidae</taxon>
        <taxon>Rutelinae</taxon>
        <taxon>Popillia</taxon>
    </lineage>
</organism>
<protein>
    <recommendedName>
        <fullName evidence="3">Peptidase aspartic putative domain-containing protein</fullName>
    </recommendedName>
</protein>